<accession>A0A1G7FM09</accession>
<dbReference type="InterPro" id="IPR006311">
    <property type="entry name" value="TAT_signal"/>
</dbReference>
<evidence type="ECO:0000313" key="3">
    <source>
        <dbReference type="Proteomes" id="UP000199076"/>
    </source>
</evidence>
<dbReference type="Proteomes" id="UP000199076">
    <property type="component" value="Unassembled WGS sequence"/>
</dbReference>
<evidence type="ECO:0000256" key="1">
    <source>
        <dbReference type="SAM" id="MobiDB-lite"/>
    </source>
</evidence>
<dbReference type="EMBL" id="FNBK01000001">
    <property type="protein sequence ID" value="SDE76705.1"/>
    <property type="molecule type" value="Genomic_DNA"/>
</dbReference>
<dbReference type="OrthoDB" id="237876at2157"/>
<feature type="region of interest" description="Disordered" evidence="1">
    <location>
        <begin position="346"/>
        <end position="378"/>
    </location>
</feature>
<sequence>MTDRHPSRLLEFDRRQVLHLATAATTAALGGCFGLGAADYPSYTDWIPPEGDGMVLAYVDFRITEESQEADQMLPLLLPSRRDTADSELVPDLPTLDAIDDPFLAWPLDVWRRLLAGMGIGLGGGLGYLVDSDRPSETIDELFIANDIVVSTGEFDTSRADEKLRSGPDDPPGDIEHEVVGDHGEFTLYEATREGLDAVTAVSETAIVFGDTSDHVRTVIDTRRGTDDRAVDDSEPFGWSIETAGEGDFVAGWTGPIDLDRHTLGEPAVQLTGDLLSQREHLVASISFAPDDGEIAADLAIEDPELDGKTRDRIESRLGTSATEMSVSTDADRLSATATYPDDVLDLSFTEPQGTDTATDTEEPIPPEGDTPPEVANAVPDGALELSHDAAENHLTVTFERELAVDKVTLRASERDYRVWTNSPNETDDLTISVDPDGDVVIVTATVDGVSGEIARRKVP</sequence>
<dbReference type="RefSeq" id="WP_092686853.1">
    <property type="nucleotide sequence ID" value="NZ_FNBK01000001.1"/>
</dbReference>
<gene>
    <name evidence="2" type="ORF">SAMN05216218_101247</name>
</gene>
<dbReference type="STRING" id="660518.SAMN05216218_101247"/>
<dbReference type="PROSITE" id="PS51318">
    <property type="entry name" value="TAT"/>
    <property type="match status" value="1"/>
</dbReference>
<proteinExistence type="predicted"/>
<dbReference type="PROSITE" id="PS51257">
    <property type="entry name" value="PROKAR_LIPOPROTEIN"/>
    <property type="match status" value="1"/>
</dbReference>
<keyword evidence="3" id="KW-1185">Reference proteome</keyword>
<dbReference type="AlphaFoldDB" id="A0A1G7FM09"/>
<reference evidence="3" key="1">
    <citation type="submission" date="2016-10" db="EMBL/GenBank/DDBJ databases">
        <authorList>
            <person name="Varghese N."/>
            <person name="Submissions S."/>
        </authorList>
    </citation>
    <scope>NUCLEOTIDE SEQUENCE [LARGE SCALE GENOMIC DNA]</scope>
    <source>
        <strain evidence="3">IBRC-M 10760</strain>
    </source>
</reference>
<organism evidence="2 3">
    <name type="scientific">Halorientalis regularis</name>
    <dbReference type="NCBI Taxonomy" id="660518"/>
    <lineage>
        <taxon>Archaea</taxon>
        <taxon>Methanobacteriati</taxon>
        <taxon>Methanobacteriota</taxon>
        <taxon>Stenosarchaea group</taxon>
        <taxon>Halobacteria</taxon>
        <taxon>Halobacteriales</taxon>
        <taxon>Haloarculaceae</taxon>
        <taxon>Halorientalis</taxon>
    </lineage>
</organism>
<name>A0A1G7FM09_9EURY</name>
<evidence type="ECO:0000313" key="2">
    <source>
        <dbReference type="EMBL" id="SDE76705.1"/>
    </source>
</evidence>
<protein>
    <submittedName>
        <fullName evidence="2">Uncharacterized protein</fullName>
    </submittedName>
</protein>